<proteinExistence type="predicted"/>
<evidence type="ECO:0000256" key="1">
    <source>
        <dbReference type="SAM" id="MobiDB-lite"/>
    </source>
</evidence>
<dbReference type="AlphaFoldDB" id="A0A9W8UNE3"/>
<accession>A0A9W8UNE3</accession>
<feature type="region of interest" description="Disordered" evidence="1">
    <location>
        <begin position="74"/>
        <end position="95"/>
    </location>
</feature>
<dbReference type="KEGG" id="amus:LMH87_000010"/>
<name>A0A9W8UNE3_AKAMU</name>
<reference evidence="2" key="1">
    <citation type="journal article" date="2023" name="Access Microbiol">
        <title>De-novo genome assembly for Akanthomyces muscarius, a biocontrol agent of insect agricultural pests.</title>
        <authorList>
            <person name="Erdos Z."/>
            <person name="Studholme D.J."/>
            <person name="Raymond B."/>
            <person name="Sharma M."/>
        </authorList>
    </citation>
    <scope>NUCLEOTIDE SEQUENCE</scope>
    <source>
        <strain evidence="2">Ve6</strain>
    </source>
</reference>
<dbReference type="RefSeq" id="XP_056054855.1">
    <property type="nucleotide sequence ID" value="XM_056197846.1"/>
</dbReference>
<evidence type="ECO:0000313" key="2">
    <source>
        <dbReference type="EMBL" id="KAJ4154731.1"/>
    </source>
</evidence>
<protein>
    <submittedName>
        <fullName evidence="2">Uncharacterized protein</fullName>
    </submittedName>
</protein>
<organism evidence="2 3">
    <name type="scientific">Akanthomyces muscarius</name>
    <name type="common">Entomopathogenic fungus</name>
    <name type="synonym">Lecanicillium muscarium</name>
    <dbReference type="NCBI Taxonomy" id="2231603"/>
    <lineage>
        <taxon>Eukaryota</taxon>
        <taxon>Fungi</taxon>
        <taxon>Dikarya</taxon>
        <taxon>Ascomycota</taxon>
        <taxon>Pezizomycotina</taxon>
        <taxon>Sordariomycetes</taxon>
        <taxon>Hypocreomycetidae</taxon>
        <taxon>Hypocreales</taxon>
        <taxon>Cordycipitaceae</taxon>
        <taxon>Akanthomyces</taxon>
    </lineage>
</organism>
<comment type="caution">
    <text evidence="2">The sequence shown here is derived from an EMBL/GenBank/DDBJ whole genome shotgun (WGS) entry which is preliminary data.</text>
</comment>
<evidence type="ECO:0000313" key="3">
    <source>
        <dbReference type="Proteomes" id="UP001144673"/>
    </source>
</evidence>
<keyword evidence="3" id="KW-1185">Reference proteome</keyword>
<dbReference type="EMBL" id="JAJHUN010000007">
    <property type="protein sequence ID" value="KAJ4154731.1"/>
    <property type="molecule type" value="Genomic_DNA"/>
</dbReference>
<sequence length="95" mass="10050">MTRTAATSLTVVRRTTDAGAKASTCAREASFSESHHADVAPLAKPGSEEITRNTIPFFLQMSSLAESYSIGGISPEQHAEYGPSHAATANKFPLI</sequence>
<gene>
    <name evidence="2" type="ORF">LMH87_000010</name>
</gene>
<dbReference type="GeneID" id="80887169"/>
<dbReference type="Proteomes" id="UP001144673">
    <property type="component" value="Chromosome 6"/>
</dbReference>